<reference evidence="3" key="1">
    <citation type="submission" date="2023-07" db="EMBL/GenBank/DDBJ databases">
        <title>30 novel species of actinomycetes from the DSMZ collection.</title>
        <authorList>
            <person name="Nouioui I."/>
        </authorList>
    </citation>
    <scope>NUCLEOTIDE SEQUENCE [LARGE SCALE GENOMIC DNA]</scope>
    <source>
        <strain evidence="3">DSM 44399</strain>
    </source>
</reference>
<gene>
    <name evidence="2" type="ORF">RM423_12400</name>
</gene>
<keyword evidence="3" id="KW-1185">Reference proteome</keyword>
<organism evidence="2 3">
    <name type="scientific">Jatrophihabitans lederbergiae</name>
    <dbReference type="NCBI Taxonomy" id="3075547"/>
    <lineage>
        <taxon>Bacteria</taxon>
        <taxon>Bacillati</taxon>
        <taxon>Actinomycetota</taxon>
        <taxon>Actinomycetes</taxon>
        <taxon>Jatrophihabitantales</taxon>
        <taxon>Jatrophihabitantaceae</taxon>
        <taxon>Jatrophihabitans</taxon>
    </lineage>
</organism>
<proteinExistence type="predicted"/>
<keyword evidence="1" id="KW-0472">Membrane</keyword>
<dbReference type="RefSeq" id="WP_311423340.1">
    <property type="nucleotide sequence ID" value="NZ_JAVREH010000014.1"/>
</dbReference>
<dbReference type="EMBL" id="JAVREH010000014">
    <property type="protein sequence ID" value="MDT0262193.1"/>
    <property type="molecule type" value="Genomic_DNA"/>
</dbReference>
<evidence type="ECO:0000313" key="3">
    <source>
        <dbReference type="Proteomes" id="UP001183176"/>
    </source>
</evidence>
<keyword evidence="1" id="KW-0812">Transmembrane</keyword>
<dbReference type="Proteomes" id="UP001183176">
    <property type="component" value="Unassembled WGS sequence"/>
</dbReference>
<name>A0ABU2JD44_9ACTN</name>
<evidence type="ECO:0000256" key="1">
    <source>
        <dbReference type="SAM" id="Phobius"/>
    </source>
</evidence>
<feature type="transmembrane region" description="Helical" evidence="1">
    <location>
        <begin position="55"/>
        <end position="73"/>
    </location>
</feature>
<evidence type="ECO:0000313" key="2">
    <source>
        <dbReference type="EMBL" id="MDT0262193.1"/>
    </source>
</evidence>
<feature type="transmembrane region" description="Helical" evidence="1">
    <location>
        <begin position="85"/>
        <end position="106"/>
    </location>
</feature>
<keyword evidence="1" id="KW-1133">Transmembrane helix</keyword>
<comment type="caution">
    <text evidence="2">The sequence shown here is derived from an EMBL/GenBank/DDBJ whole genome shotgun (WGS) entry which is preliminary data.</text>
</comment>
<protein>
    <submittedName>
        <fullName evidence="2">Uncharacterized protein</fullName>
    </submittedName>
</protein>
<accession>A0ABU2JD44</accession>
<sequence length="114" mass="11877">MTTLLLVVALVLTALLLVVALVLTALLLVVALLTGSVETRVLVGVVSAGLVALETWLLLGVEVLLVAAVLQLLRVYTELLQHAGVLLGVHLVHALQLLGGLLVVTAELANQVHD</sequence>